<dbReference type="PANTHER" id="PTHR10746">
    <property type="entry name" value="50S RIBOSOMAL PROTEIN L4"/>
    <property type="match status" value="1"/>
</dbReference>
<comment type="similarity">
    <text evidence="1">Belongs to the universal ribosomal protein uL4 family.</text>
</comment>
<name>A0AAF0DVL6_9BASI</name>
<dbReference type="PANTHER" id="PTHR10746:SF6">
    <property type="entry name" value="LARGE RIBOSOMAL SUBUNIT PROTEIN UL4M"/>
    <property type="match status" value="1"/>
</dbReference>
<proteinExistence type="inferred from homology"/>
<evidence type="ECO:0000256" key="1">
    <source>
        <dbReference type="ARBA" id="ARBA00010528"/>
    </source>
</evidence>
<accession>A0AAF0DVL6</accession>
<feature type="compositionally biased region" description="Low complexity" evidence="5">
    <location>
        <begin position="353"/>
        <end position="366"/>
    </location>
</feature>
<keyword evidence="7" id="KW-1185">Reference proteome</keyword>
<dbReference type="InterPro" id="IPR013005">
    <property type="entry name" value="Ribosomal_uL4-like"/>
</dbReference>
<dbReference type="AlphaFoldDB" id="A0AAF0DVL6"/>
<evidence type="ECO:0000256" key="2">
    <source>
        <dbReference type="ARBA" id="ARBA00022980"/>
    </source>
</evidence>
<dbReference type="SUPFAM" id="SSF52166">
    <property type="entry name" value="Ribosomal protein L4"/>
    <property type="match status" value="1"/>
</dbReference>
<dbReference type="InterPro" id="IPR002136">
    <property type="entry name" value="Ribosomal_uL4"/>
</dbReference>
<keyword evidence="2 6" id="KW-0689">Ribosomal protein</keyword>
<reference evidence="6" key="1">
    <citation type="submission" date="2023-03" db="EMBL/GenBank/DDBJ databases">
        <title>Mating type loci evolution in Malassezia.</title>
        <authorList>
            <person name="Coelho M.A."/>
        </authorList>
    </citation>
    <scope>NUCLEOTIDE SEQUENCE</scope>
    <source>
        <strain evidence="6">CBS 14135</strain>
    </source>
</reference>
<dbReference type="Proteomes" id="UP001216638">
    <property type="component" value="Chromosome 1"/>
</dbReference>
<evidence type="ECO:0000256" key="3">
    <source>
        <dbReference type="ARBA" id="ARBA00023274"/>
    </source>
</evidence>
<dbReference type="GO" id="GO:0006412">
    <property type="term" value="P:translation"/>
    <property type="evidence" value="ECO:0007669"/>
    <property type="project" value="InterPro"/>
</dbReference>
<organism evidence="6 7">
    <name type="scientific">Malassezia brasiliensis</name>
    <dbReference type="NCBI Taxonomy" id="1821822"/>
    <lineage>
        <taxon>Eukaryota</taxon>
        <taxon>Fungi</taxon>
        <taxon>Dikarya</taxon>
        <taxon>Basidiomycota</taxon>
        <taxon>Ustilaginomycotina</taxon>
        <taxon>Malasseziomycetes</taxon>
        <taxon>Malasseziales</taxon>
        <taxon>Malasseziaceae</taxon>
        <taxon>Malassezia</taxon>
    </lineage>
</organism>
<keyword evidence="3" id="KW-0687">Ribonucleoprotein</keyword>
<evidence type="ECO:0000313" key="6">
    <source>
        <dbReference type="EMBL" id="WFC94749.1"/>
    </source>
</evidence>
<sequence>MLSRAVRSARGWLGTHAARPVHTSASRTHAAGEDAVPAKAPEFFALERTAPVVHARLAYLDPATRPAGDGRAARQYVPLSSHVFNTPPHQHAMHLATVYYLDALRSGTASTKTRSEVAFSGKRLRPQKGTGHARLSDAGNPMLRKGGVAHGPHPRDFATDLPRKVRELALRSALSARLREGNLHIVPSLQWQPPPVSTNKLARLLRDKAWDHAVFLTAPRRPTNPASDRAAESRPSAADMAYDAEQVARHARYARNFTLAARNLPNVEVLALHTLPPHVRPRPEHAKQPGELHAYQVLQYPKVVMDLGALEWLEEKLGGALIQELYAEEMRTLAATEPQAPQGDKQPPKTDAADASAPPSSATGAATDAASFAIADALAP</sequence>
<protein>
    <recommendedName>
        <fullName evidence="4">Large ribosomal subunit protein uL4m</fullName>
    </recommendedName>
</protein>
<dbReference type="Pfam" id="PF00573">
    <property type="entry name" value="Ribosomal_L4"/>
    <property type="match status" value="1"/>
</dbReference>
<feature type="region of interest" description="Disordered" evidence="5">
    <location>
        <begin position="336"/>
        <end position="366"/>
    </location>
</feature>
<gene>
    <name evidence="6" type="primary">yml6</name>
    <name evidence="6" type="ORF">MBRA1_001383</name>
</gene>
<feature type="region of interest" description="Disordered" evidence="5">
    <location>
        <begin position="219"/>
        <end position="238"/>
    </location>
</feature>
<evidence type="ECO:0000256" key="5">
    <source>
        <dbReference type="SAM" id="MobiDB-lite"/>
    </source>
</evidence>
<dbReference type="InterPro" id="IPR023574">
    <property type="entry name" value="Ribosomal_uL4_dom_sf"/>
</dbReference>
<dbReference type="GO" id="GO:1990904">
    <property type="term" value="C:ribonucleoprotein complex"/>
    <property type="evidence" value="ECO:0007669"/>
    <property type="project" value="UniProtKB-KW"/>
</dbReference>
<evidence type="ECO:0000313" key="7">
    <source>
        <dbReference type="Proteomes" id="UP001216638"/>
    </source>
</evidence>
<evidence type="ECO:0000256" key="4">
    <source>
        <dbReference type="ARBA" id="ARBA00040565"/>
    </source>
</evidence>
<dbReference type="Gene3D" id="3.40.1370.10">
    <property type="match status" value="1"/>
</dbReference>
<dbReference type="EMBL" id="CP119951">
    <property type="protein sequence ID" value="WFC94749.1"/>
    <property type="molecule type" value="Genomic_DNA"/>
</dbReference>
<dbReference type="GO" id="GO:0005840">
    <property type="term" value="C:ribosome"/>
    <property type="evidence" value="ECO:0007669"/>
    <property type="project" value="UniProtKB-KW"/>
</dbReference>
<dbReference type="GO" id="GO:0003735">
    <property type="term" value="F:structural constituent of ribosome"/>
    <property type="evidence" value="ECO:0007669"/>
    <property type="project" value="InterPro"/>
</dbReference>